<evidence type="ECO:0000259" key="6">
    <source>
        <dbReference type="PROSITE" id="PS51207"/>
    </source>
</evidence>
<dbReference type="PROSITE" id="PS50195">
    <property type="entry name" value="PX"/>
    <property type="match status" value="1"/>
</dbReference>
<feature type="domain" description="PXA" evidence="6">
    <location>
        <begin position="113"/>
        <end position="279"/>
    </location>
</feature>
<keyword evidence="3" id="KW-1133">Transmembrane helix</keyword>
<dbReference type="InterPro" id="IPR003114">
    <property type="entry name" value="Phox_assoc"/>
</dbReference>
<comment type="similarity">
    <text evidence="1">Belongs to the sorting nexin family.</text>
</comment>
<gene>
    <name evidence="7" type="primary">SNX25</name>
</gene>
<dbReference type="AlphaFoldDB" id="A0A8C9S8X1"/>
<evidence type="ECO:0000313" key="7">
    <source>
        <dbReference type="Ensembl" id="ENSSFOP00015032478.2"/>
    </source>
</evidence>
<name>A0A8C9S8X1_SCLFO</name>
<dbReference type="SUPFAM" id="SSF64268">
    <property type="entry name" value="PX domain"/>
    <property type="match status" value="1"/>
</dbReference>
<dbReference type="SMART" id="SM00312">
    <property type="entry name" value="PX"/>
    <property type="match status" value="1"/>
</dbReference>
<evidence type="ECO:0000256" key="2">
    <source>
        <dbReference type="SAM" id="MobiDB-lite"/>
    </source>
</evidence>
<keyword evidence="8" id="KW-1185">Reference proteome</keyword>
<reference evidence="7 8" key="1">
    <citation type="submission" date="2019-04" db="EMBL/GenBank/DDBJ databases">
        <authorList>
            <consortium name="Wellcome Sanger Institute Data Sharing"/>
        </authorList>
    </citation>
    <scope>NUCLEOTIDE SEQUENCE [LARGE SCALE GENOMIC DNA]</scope>
</reference>
<dbReference type="PANTHER" id="PTHR22775">
    <property type="entry name" value="SORTING NEXIN"/>
    <property type="match status" value="1"/>
</dbReference>
<reference evidence="7" key="3">
    <citation type="submission" date="2025-09" db="UniProtKB">
        <authorList>
            <consortium name="Ensembl"/>
        </authorList>
    </citation>
    <scope>IDENTIFICATION</scope>
</reference>
<dbReference type="Pfam" id="PF00615">
    <property type="entry name" value="RGS"/>
    <property type="match status" value="1"/>
</dbReference>
<feature type="compositionally biased region" description="Acidic residues" evidence="2">
    <location>
        <begin position="775"/>
        <end position="789"/>
    </location>
</feature>
<dbReference type="CDD" id="cd06878">
    <property type="entry name" value="PX_SNX25"/>
    <property type="match status" value="1"/>
</dbReference>
<dbReference type="Pfam" id="PF00787">
    <property type="entry name" value="PX"/>
    <property type="match status" value="1"/>
</dbReference>
<dbReference type="GO" id="GO:0035091">
    <property type="term" value="F:phosphatidylinositol binding"/>
    <property type="evidence" value="ECO:0007669"/>
    <property type="project" value="InterPro"/>
</dbReference>
<reference evidence="7" key="2">
    <citation type="submission" date="2025-08" db="UniProtKB">
        <authorList>
            <consortium name="Ensembl"/>
        </authorList>
    </citation>
    <scope>IDENTIFICATION</scope>
</reference>
<dbReference type="OrthoDB" id="120967at2759"/>
<evidence type="ECO:0000259" key="4">
    <source>
        <dbReference type="PROSITE" id="PS50132"/>
    </source>
</evidence>
<dbReference type="SUPFAM" id="SSF48097">
    <property type="entry name" value="Regulator of G-protein signaling, RGS"/>
    <property type="match status" value="1"/>
</dbReference>
<dbReference type="Proteomes" id="UP000694397">
    <property type="component" value="Chromosome 16"/>
</dbReference>
<dbReference type="InterPro" id="IPR044926">
    <property type="entry name" value="RGS_subdomain_2"/>
</dbReference>
<protein>
    <submittedName>
        <fullName evidence="7">Sorting nexin 25</fullName>
    </submittedName>
</protein>
<keyword evidence="3" id="KW-0472">Membrane</keyword>
<evidence type="ECO:0000256" key="1">
    <source>
        <dbReference type="ARBA" id="ARBA00010883"/>
    </source>
</evidence>
<dbReference type="GeneTree" id="ENSGT00950000182856"/>
<dbReference type="InterPro" id="IPR013937">
    <property type="entry name" value="Sorting_nexin_C"/>
</dbReference>
<dbReference type="InterPro" id="IPR037899">
    <property type="entry name" value="SNX25_PX"/>
</dbReference>
<feature type="domain" description="RGS" evidence="4">
    <location>
        <begin position="404"/>
        <end position="518"/>
    </location>
</feature>
<dbReference type="PANTHER" id="PTHR22775:SF48">
    <property type="entry name" value="SORTING NEXIN-25"/>
    <property type="match status" value="1"/>
</dbReference>
<dbReference type="Gene3D" id="1.10.167.10">
    <property type="entry name" value="Regulator of G-protein Signalling 4, domain 2"/>
    <property type="match status" value="1"/>
</dbReference>
<evidence type="ECO:0000313" key="8">
    <source>
        <dbReference type="Proteomes" id="UP000694397"/>
    </source>
</evidence>
<feature type="region of interest" description="Disordered" evidence="2">
    <location>
        <begin position="772"/>
        <end position="791"/>
    </location>
</feature>
<dbReference type="Ensembl" id="ENSSFOT00015032840.2">
    <property type="protein sequence ID" value="ENSSFOP00015032478.2"/>
    <property type="gene ID" value="ENSSFOG00015020775.2"/>
</dbReference>
<dbReference type="InterPro" id="IPR036871">
    <property type="entry name" value="PX_dom_sf"/>
</dbReference>
<dbReference type="SMART" id="SM00315">
    <property type="entry name" value="RGS"/>
    <property type="match status" value="1"/>
</dbReference>
<dbReference type="SMART" id="SM00313">
    <property type="entry name" value="PXA"/>
    <property type="match status" value="1"/>
</dbReference>
<feature type="transmembrane region" description="Helical" evidence="3">
    <location>
        <begin position="21"/>
        <end position="40"/>
    </location>
</feature>
<dbReference type="PROSITE" id="PS51207">
    <property type="entry name" value="PXA"/>
    <property type="match status" value="1"/>
</dbReference>
<feature type="transmembrane region" description="Helical" evidence="3">
    <location>
        <begin position="46"/>
        <end position="65"/>
    </location>
</feature>
<evidence type="ECO:0000259" key="5">
    <source>
        <dbReference type="PROSITE" id="PS50195"/>
    </source>
</evidence>
<dbReference type="PROSITE" id="PS50132">
    <property type="entry name" value="RGS"/>
    <property type="match status" value="1"/>
</dbReference>
<sequence>MRPAGGISSSSGSAPRFFVRAAALGLLAGILLQTPSFGMAVLFVKLLMYLSFALLCVSLGALGVLGRRGPIRAARFDPRRRTAAHLSALLNSIIGHFSVPAVESVPARRVVVSHNVDRALKEVFDYSYRDYVLSWYLPLSRDEGRLHDLLLGDFWEMVRQLKGRVAEVDLVKLVCSDAVRAVHAHFCYLKAANSRQEELPQPFPLHPCLRSPEDELRFLRSCARLLLLCLMPVHQARAHGLRAILAEVLATKVLKPLVEVLSDPDYINRMLLAQLEHREQQTEHHRKAYTYAPSYEEFIKLISGSSDIDFLEQLRYQIVVEIIQATTISNMPRMKKQKECKGKEAAAMKADLLRARNMERYINQLTVAKRHCEKRIQQLGGPNYEQEDGVVDEGYGTQCQKIIQFEEIMSNPTLREHFRTYMERVDKRALLSFWEQVEMLKTASKSEVPQLVGEIYQKYFVESREIPVEKTLYKEVQQTLVGNRGIDVFLKIQSDVYKTMKERYYPSFLVCDLCERLTQWQEQCSDSQSSCENQDETIIETGEEVLEEDNHGIREHTNYATSRLQQLSDKLEYKRQALGSIQNSPKPDKKILSRLKEEIGAMEKEQGELQQHISRTDWWCENLGRWKAVIDNGEAMEENGEQVPCYCVKVSLLDADEVEGSCWSVSRKLSDFQMLHRKLVEGHPSLKKVQLPALSKLPFKSIDQKFLEKSKNQLNAFLEKTMTDECLCQSEALYGFLSPFPEICKETAIQKKSSFSLSSFLEKLPGDLFSHQEQEEADDDSDVSDCGDEVDGRRDGVAEPCFMLIGEVFELRGMFKWVRKTLIALVQVTFGRTINKQIQDTVNWMFSEQMLIYYINVFRDAFWPDGKLAVPAEARSDSERRETKEQAQQKLLENIPDTLLSLVGQQNARHGIIKIFNALQESNANRHLLYVLLEMVLRELCPELCAEINQV</sequence>
<dbReference type="InterPro" id="IPR016137">
    <property type="entry name" value="RGS"/>
</dbReference>
<evidence type="ECO:0000256" key="3">
    <source>
        <dbReference type="SAM" id="Phobius"/>
    </source>
</evidence>
<dbReference type="GO" id="GO:0005768">
    <property type="term" value="C:endosome"/>
    <property type="evidence" value="ECO:0007669"/>
    <property type="project" value="TreeGrafter"/>
</dbReference>
<dbReference type="Gene3D" id="3.30.1520.10">
    <property type="entry name" value="Phox-like domain"/>
    <property type="match status" value="1"/>
</dbReference>
<dbReference type="InterPro" id="IPR001683">
    <property type="entry name" value="PX_dom"/>
</dbReference>
<keyword evidence="3" id="KW-0812">Transmembrane</keyword>
<dbReference type="InterPro" id="IPR036305">
    <property type="entry name" value="RGS_sf"/>
</dbReference>
<feature type="domain" description="PX" evidence="5">
    <location>
        <begin position="624"/>
        <end position="744"/>
    </location>
</feature>
<proteinExistence type="inferred from homology"/>
<organism evidence="7 8">
    <name type="scientific">Scleropages formosus</name>
    <name type="common">Asian bonytongue</name>
    <name type="synonym">Osteoglossum formosum</name>
    <dbReference type="NCBI Taxonomy" id="113540"/>
    <lineage>
        <taxon>Eukaryota</taxon>
        <taxon>Metazoa</taxon>
        <taxon>Chordata</taxon>
        <taxon>Craniata</taxon>
        <taxon>Vertebrata</taxon>
        <taxon>Euteleostomi</taxon>
        <taxon>Actinopterygii</taxon>
        <taxon>Neopterygii</taxon>
        <taxon>Teleostei</taxon>
        <taxon>Osteoglossocephala</taxon>
        <taxon>Osteoglossomorpha</taxon>
        <taxon>Osteoglossiformes</taxon>
        <taxon>Osteoglossidae</taxon>
        <taxon>Scleropages</taxon>
    </lineage>
</organism>
<accession>A0A8C9S8X1</accession>
<dbReference type="Pfam" id="PF02194">
    <property type="entry name" value="PXA"/>
    <property type="match status" value="1"/>
</dbReference>
<dbReference type="Pfam" id="PF08628">
    <property type="entry name" value="Nexin_C"/>
    <property type="match status" value="1"/>
</dbReference>